<dbReference type="AlphaFoldDB" id="A0A8H3QCN3"/>
<dbReference type="GO" id="GO:0005737">
    <property type="term" value="C:cytoplasm"/>
    <property type="evidence" value="ECO:0007669"/>
    <property type="project" value="TreeGrafter"/>
</dbReference>
<gene>
    <name evidence="3" type="ORF">RCL2_000234700</name>
</gene>
<dbReference type="InterPro" id="IPR036812">
    <property type="entry name" value="NAD(P)_OxRdtase_dom_sf"/>
</dbReference>
<dbReference type="Pfam" id="PF00248">
    <property type="entry name" value="Aldo_ket_red"/>
    <property type="match status" value="1"/>
</dbReference>
<dbReference type="PANTHER" id="PTHR43625">
    <property type="entry name" value="AFLATOXIN B1 ALDEHYDE REDUCTASE"/>
    <property type="match status" value="1"/>
</dbReference>
<keyword evidence="1" id="KW-0560">Oxidoreductase</keyword>
<dbReference type="SUPFAM" id="SSF51430">
    <property type="entry name" value="NAD(P)-linked oxidoreductase"/>
    <property type="match status" value="1"/>
</dbReference>
<comment type="caution">
    <text evidence="3">The sequence shown here is derived from an EMBL/GenBank/DDBJ whole genome shotgun (WGS) entry which is preliminary data.</text>
</comment>
<dbReference type="GO" id="GO:0016491">
    <property type="term" value="F:oxidoreductase activity"/>
    <property type="evidence" value="ECO:0007669"/>
    <property type="project" value="UniProtKB-KW"/>
</dbReference>
<dbReference type="PANTHER" id="PTHR43625:SF40">
    <property type="entry name" value="ALDO-KETO REDUCTASE YAKC [NADP(+)]"/>
    <property type="match status" value="1"/>
</dbReference>
<reference evidence="3" key="1">
    <citation type="submission" date="2019-10" db="EMBL/GenBank/DDBJ databases">
        <title>Conservation and host-specific expression of non-tandemly repeated heterogenous ribosome RNA gene in arbuscular mycorrhizal fungi.</title>
        <authorList>
            <person name="Maeda T."/>
            <person name="Kobayashi Y."/>
            <person name="Nakagawa T."/>
            <person name="Ezawa T."/>
            <person name="Yamaguchi K."/>
            <person name="Bino T."/>
            <person name="Nishimoto Y."/>
            <person name="Shigenobu S."/>
            <person name="Kawaguchi M."/>
        </authorList>
    </citation>
    <scope>NUCLEOTIDE SEQUENCE</scope>
    <source>
        <strain evidence="3">HR1</strain>
    </source>
</reference>
<dbReference type="EMBL" id="BLAL01000012">
    <property type="protein sequence ID" value="GES74883.1"/>
    <property type="molecule type" value="Genomic_DNA"/>
</dbReference>
<feature type="domain" description="NADP-dependent oxidoreductase" evidence="2">
    <location>
        <begin position="16"/>
        <end position="111"/>
    </location>
</feature>
<dbReference type="OrthoDB" id="48988at2759"/>
<evidence type="ECO:0000313" key="4">
    <source>
        <dbReference type="Proteomes" id="UP000615446"/>
    </source>
</evidence>
<protein>
    <submittedName>
        <fullName evidence="3">Aldo/keto reductase</fullName>
    </submittedName>
</protein>
<proteinExistence type="predicted"/>
<evidence type="ECO:0000259" key="2">
    <source>
        <dbReference type="Pfam" id="PF00248"/>
    </source>
</evidence>
<name>A0A8H3QCN3_9GLOM</name>
<dbReference type="InterPro" id="IPR023210">
    <property type="entry name" value="NADP_OxRdtase_dom"/>
</dbReference>
<accession>A0A8H3QCN3</accession>
<evidence type="ECO:0000313" key="3">
    <source>
        <dbReference type="EMBL" id="GES74883.1"/>
    </source>
</evidence>
<evidence type="ECO:0000256" key="1">
    <source>
        <dbReference type="ARBA" id="ARBA00023002"/>
    </source>
</evidence>
<dbReference type="Proteomes" id="UP000615446">
    <property type="component" value="Unassembled WGS sequence"/>
</dbReference>
<sequence length="113" mass="12596">MSLRELSKTGVKISQSDIYGNGANEILISKVLKDNRDKVFLCTKFGSLRDSNVAFISVSGKTEHVRQACERSLKRLGVDCIDLYYQHDMDPDTPIEDTVGVLAELVKEGKLSF</sequence>
<dbReference type="InterPro" id="IPR050791">
    <property type="entry name" value="Aldo-Keto_reductase"/>
</dbReference>
<dbReference type="Gene3D" id="3.20.20.100">
    <property type="entry name" value="NADP-dependent oxidoreductase domain"/>
    <property type="match status" value="1"/>
</dbReference>
<organism evidence="3 4">
    <name type="scientific">Rhizophagus clarus</name>
    <dbReference type="NCBI Taxonomy" id="94130"/>
    <lineage>
        <taxon>Eukaryota</taxon>
        <taxon>Fungi</taxon>
        <taxon>Fungi incertae sedis</taxon>
        <taxon>Mucoromycota</taxon>
        <taxon>Glomeromycotina</taxon>
        <taxon>Glomeromycetes</taxon>
        <taxon>Glomerales</taxon>
        <taxon>Glomeraceae</taxon>
        <taxon>Rhizophagus</taxon>
    </lineage>
</organism>